<dbReference type="SUPFAM" id="SSF103506">
    <property type="entry name" value="Mitochondrial carrier"/>
    <property type="match status" value="1"/>
</dbReference>
<dbReference type="Gene3D" id="1.50.40.10">
    <property type="entry name" value="Mitochondrial carrier domain"/>
    <property type="match status" value="1"/>
</dbReference>
<dbReference type="AlphaFoldDB" id="A0A4P9YXR4"/>
<dbReference type="GO" id="GO:0031966">
    <property type="term" value="C:mitochondrial membrane"/>
    <property type="evidence" value="ECO:0007669"/>
    <property type="project" value="UniProtKB-SubCell"/>
</dbReference>
<name>A0A4P9YXR4_9FUNG</name>
<evidence type="ECO:0000256" key="4">
    <source>
        <dbReference type="ARBA" id="ARBA00022692"/>
    </source>
</evidence>
<feature type="non-terminal residue" evidence="11">
    <location>
        <position position="321"/>
    </location>
</feature>
<dbReference type="PANTHER" id="PTHR45624">
    <property type="entry name" value="MITOCHONDRIAL BASIC AMINO ACIDS TRANSPORTER-RELATED"/>
    <property type="match status" value="1"/>
</dbReference>
<dbReference type="InterPro" id="IPR018108">
    <property type="entry name" value="MCP_transmembrane"/>
</dbReference>
<keyword evidence="8 9" id="KW-0472">Membrane</keyword>
<evidence type="ECO:0000256" key="2">
    <source>
        <dbReference type="ARBA" id="ARBA00006375"/>
    </source>
</evidence>
<feature type="repeat" description="Solcar" evidence="9">
    <location>
        <begin position="252"/>
        <end position="321"/>
    </location>
</feature>
<evidence type="ECO:0000256" key="6">
    <source>
        <dbReference type="ARBA" id="ARBA00022989"/>
    </source>
</evidence>
<keyword evidence="7" id="KW-0496">Mitochondrion</keyword>
<proteinExistence type="inferred from homology"/>
<dbReference type="PANTHER" id="PTHR45624:SF26">
    <property type="entry name" value="CARRIER PROTEIN, PUTATIVE (AFU_ORTHOLOGUE AFUA_1G07710)-RELATED"/>
    <property type="match status" value="1"/>
</dbReference>
<reference evidence="12" key="1">
    <citation type="journal article" date="2018" name="Nat. Microbiol.">
        <title>Leveraging single-cell genomics to expand the fungal tree of life.</title>
        <authorList>
            <person name="Ahrendt S.R."/>
            <person name="Quandt C.A."/>
            <person name="Ciobanu D."/>
            <person name="Clum A."/>
            <person name="Salamov A."/>
            <person name="Andreopoulos B."/>
            <person name="Cheng J.F."/>
            <person name="Woyke T."/>
            <person name="Pelin A."/>
            <person name="Henrissat B."/>
            <person name="Reynolds N.K."/>
            <person name="Benny G.L."/>
            <person name="Smith M.E."/>
            <person name="James T.Y."/>
            <person name="Grigoriev I.V."/>
        </authorList>
    </citation>
    <scope>NUCLEOTIDE SEQUENCE [LARGE SCALE GENOMIC DNA]</scope>
    <source>
        <strain evidence="12">Benny S71-1</strain>
    </source>
</reference>
<sequence>MRMPPCITFPPAANGRSSNVECTYYGVMEKAAATPPNRHEATSNSVVAASVPADNSEACMPEDMLDPPSEQVSSSSSSIHPCHSVGPVTGADTVLDSALQGEEQLHKRHSAAAGATSAVVRSMILKPLYLWYKSPLKLFRPVRVDYMIMARAIAPPSEMVRVSTQKSDARTMGVLLARWRASTVGLLANAVRQEGWSFIPRHVLPPLVANGACGAVLFTTYELVQMLEEQQLPRSNPLASASLSATSTEPAIPVATYWRAGAAAGALHAVVATPLDALQVRLEVQDFLTGRFRGFVEFARATSRELGPNGLYRGFLFTLAK</sequence>
<protein>
    <submittedName>
        <fullName evidence="11">Mitochondrial carrier domain-containing protein</fullName>
    </submittedName>
</protein>
<dbReference type="GO" id="GO:0022857">
    <property type="term" value="F:transmembrane transporter activity"/>
    <property type="evidence" value="ECO:0007669"/>
    <property type="project" value="TreeGrafter"/>
</dbReference>
<dbReference type="InterPro" id="IPR023395">
    <property type="entry name" value="MCP_dom_sf"/>
</dbReference>
<keyword evidence="4 9" id="KW-0812">Transmembrane</keyword>
<accession>A0A4P9YXR4</accession>
<keyword evidence="3 10" id="KW-0813">Transport</keyword>
<evidence type="ECO:0000256" key="9">
    <source>
        <dbReference type="PROSITE-ProRule" id="PRU00282"/>
    </source>
</evidence>
<comment type="subcellular location">
    <subcellularLocation>
        <location evidence="1">Mitochondrion membrane</location>
        <topology evidence="1">Multi-pass membrane protein</topology>
    </subcellularLocation>
</comment>
<dbReference type="EMBL" id="KZ990435">
    <property type="protein sequence ID" value="RKP24121.1"/>
    <property type="molecule type" value="Genomic_DNA"/>
</dbReference>
<evidence type="ECO:0000256" key="1">
    <source>
        <dbReference type="ARBA" id="ARBA00004225"/>
    </source>
</evidence>
<keyword evidence="6" id="KW-1133">Transmembrane helix</keyword>
<dbReference type="OrthoDB" id="3364892at2759"/>
<comment type="similarity">
    <text evidence="2 10">Belongs to the mitochondrial carrier (TC 2.A.29) family.</text>
</comment>
<organism evidence="11 12">
    <name type="scientific">Syncephalis pseudoplumigaleata</name>
    <dbReference type="NCBI Taxonomy" id="1712513"/>
    <lineage>
        <taxon>Eukaryota</taxon>
        <taxon>Fungi</taxon>
        <taxon>Fungi incertae sedis</taxon>
        <taxon>Zoopagomycota</taxon>
        <taxon>Zoopagomycotina</taxon>
        <taxon>Zoopagomycetes</taxon>
        <taxon>Zoopagales</taxon>
        <taxon>Piptocephalidaceae</taxon>
        <taxon>Syncephalis</taxon>
    </lineage>
</organism>
<dbReference type="Proteomes" id="UP000278143">
    <property type="component" value="Unassembled WGS sequence"/>
</dbReference>
<evidence type="ECO:0000256" key="3">
    <source>
        <dbReference type="ARBA" id="ARBA00022448"/>
    </source>
</evidence>
<evidence type="ECO:0000256" key="10">
    <source>
        <dbReference type="RuleBase" id="RU000488"/>
    </source>
</evidence>
<evidence type="ECO:0000256" key="8">
    <source>
        <dbReference type="ARBA" id="ARBA00023136"/>
    </source>
</evidence>
<evidence type="ECO:0000256" key="5">
    <source>
        <dbReference type="ARBA" id="ARBA00022737"/>
    </source>
</evidence>
<keyword evidence="5" id="KW-0677">Repeat</keyword>
<evidence type="ECO:0000313" key="11">
    <source>
        <dbReference type="EMBL" id="RKP24121.1"/>
    </source>
</evidence>
<gene>
    <name evidence="11" type="ORF">SYNPS1DRAFT_30113</name>
</gene>
<evidence type="ECO:0000256" key="7">
    <source>
        <dbReference type="ARBA" id="ARBA00023128"/>
    </source>
</evidence>
<dbReference type="InterPro" id="IPR050567">
    <property type="entry name" value="Mitochondrial_Carrier"/>
</dbReference>
<keyword evidence="12" id="KW-1185">Reference proteome</keyword>
<dbReference type="PROSITE" id="PS50920">
    <property type="entry name" value="SOLCAR"/>
    <property type="match status" value="1"/>
</dbReference>
<dbReference type="Pfam" id="PF00153">
    <property type="entry name" value="Mito_carr"/>
    <property type="match status" value="1"/>
</dbReference>
<evidence type="ECO:0000313" key="12">
    <source>
        <dbReference type="Proteomes" id="UP000278143"/>
    </source>
</evidence>